<evidence type="ECO:0000256" key="1">
    <source>
        <dbReference type="ARBA" id="ARBA00023015"/>
    </source>
</evidence>
<dbReference type="GO" id="GO:0045892">
    <property type="term" value="P:negative regulation of DNA-templated transcription"/>
    <property type="evidence" value="ECO:0007669"/>
    <property type="project" value="TreeGrafter"/>
</dbReference>
<gene>
    <name evidence="6" type="ORF">SAMN04488118_11184</name>
</gene>
<dbReference type="SUPFAM" id="SSF55781">
    <property type="entry name" value="GAF domain-like"/>
    <property type="match status" value="1"/>
</dbReference>
<evidence type="ECO:0000313" key="6">
    <source>
        <dbReference type="EMBL" id="SCZ71052.1"/>
    </source>
</evidence>
<keyword evidence="2" id="KW-0238">DNA-binding</keyword>
<dbReference type="PROSITE" id="PS51078">
    <property type="entry name" value="ICLR_ED"/>
    <property type="match status" value="1"/>
</dbReference>
<feature type="domain" description="IclR-ED" evidence="5">
    <location>
        <begin position="71"/>
        <end position="254"/>
    </location>
</feature>
<sequence length="259" mass="27822">MAQDEGIVQSVDRALTLLELMASPDDARRLSDLARRSGLAVSTTHRLLTTLERRGFALHDPQSGSWTVGQRANLVGDSFSLHGSLVVPARPILRDLRDLTRETANLGVIEAEEAVTVAQSESREIMRAIAPPGGRVPVLNSGMGKAIVATWPDAAIDTLIERQGLRPLTSHSLRSKDDVFAEIHRIRVQGFALDDEEYVIGMRCVAAPVWSEMSEAIAAVSVSGLAARLTRDHVPAIAKQVVDKAAQLTKAIGGQAATL</sequence>
<accession>A0A1G5RAD1</accession>
<dbReference type="InterPro" id="IPR036390">
    <property type="entry name" value="WH_DNA-bd_sf"/>
</dbReference>
<dbReference type="Pfam" id="PF01614">
    <property type="entry name" value="IclR_C"/>
    <property type="match status" value="1"/>
</dbReference>
<dbReference type="RefSeq" id="WP_232716596.1">
    <property type="nucleotide sequence ID" value="NZ_CANMPF010000011.1"/>
</dbReference>
<dbReference type="PANTHER" id="PTHR30136">
    <property type="entry name" value="HELIX-TURN-HELIX TRANSCRIPTIONAL REGULATOR, ICLR FAMILY"/>
    <property type="match status" value="1"/>
</dbReference>
<organism evidence="6 7">
    <name type="scientific">Epibacterium ulvae</name>
    <dbReference type="NCBI Taxonomy" id="1156985"/>
    <lineage>
        <taxon>Bacteria</taxon>
        <taxon>Pseudomonadati</taxon>
        <taxon>Pseudomonadota</taxon>
        <taxon>Alphaproteobacteria</taxon>
        <taxon>Rhodobacterales</taxon>
        <taxon>Roseobacteraceae</taxon>
        <taxon>Epibacterium</taxon>
    </lineage>
</organism>
<dbReference type="InterPro" id="IPR036388">
    <property type="entry name" value="WH-like_DNA-bd_sf"/>
</dbReference>
<dbReference type="InterPro" id="IPR014757">
    <property type="entry name" value="Tscrpt_reg_IclR_C"/>
</dbReference>
<dbReference type="STRING" id="1156985.SAMN04488118_11184"/>
<name>A0A1G5RAD1_9RHOB</name>
<evidence type="ECO:0000259" key="5">
    <source>
        <dbReference type="PROSITE" id="PS51078"/>
    </source>
</evidence>
<dbReference type="SUPFAM" id="SSF46785">
    <property type="entry name" value="Winged helix' DNA-binding domain"/>
    <property type="match status" value="1"/>
</dbReference>
<feature type="domain" description="HTH iclR-type" evidence="4">
    <location>
        <begin position="8"/>
        <end position="70"/>
    </location>
</feature>
<dbReference type="PANTHER" id="PTHR30136:SF24">
    <property type="entry name" value="HTH-TYPE TRANSCRIPTIONAL REPRESSOR ALLR"/>
    <property type="match status" value="1"/>
</dbReference>
<dbReference type="Proteomes" id="UP000198767">
    <property type="component" value="Unassembled WGS sequence"/>
</dbReference>
<evidence type="ECO:0000313" key="7">
    <source>
        <dbReference type="Proteomes" id="UP000198767"/>
    </source>
</evidence>
<dbReference type="EMBL" id="FMWG01000011">
    <property type="protein sequence ID" value="SCZ71052.1"/>
    <property type="molecule type" value="Genomic_DNA"/>
</dbReference>
<dbReference type="PROSITE" id="PS51077">
    <property type="entry name" value="HTH_ICLR"/>
    <property type="match status" value="1"/>
</dbReference>
<dbReference type="FunFam" id="1.10.10.10:FF:000056">
    <property type="entry name" value="IclR family transcriptional regulator"/>
    <property type="match status" value="1"/>
</dbReference>
<dbReference type="InterPro" id="IPR005471">
    <property type="entry name" value="Tscrpt_reg_IclR_N"/>
</dbReference>
<evidence type="ECO:0000256" key="3">
    <source>
        <dbReference type="ARBA" id="ARBA00023163"/>
    </source>
</evidence>
<dbReference type="GO" id="GO:0003700">
    <property type="term" value="F:DNA-binding transcription factor activity"/>
    <property type="evidence" value="ECO:0007669"/>
    <property type="project" value="TreeGrafter"/>
</dbReference>
<dbReference type="Gene3D" id="1.10.10.10">
    <property type="entry name" value="Winged helix-like DNA-binding domain superfamily/Winged helix DNA-binding domain"/>
    <property type="match status" value="1"/>
</dbReference>
<keyword evidence="3" id="KW-0804">Transcription</keyword>
<dbReference type="Pfam" id="PF09339">
    <property type="entry name" value="HTH_IclR"/>
    <property type="match status" value="1"/>
</dbReference>
<keyword evidence="1" id="KW-0805">Transcription regulation</keyword>
<proteinExistence type="predicted"/>
<dbReference type="GO" id="GO:0003677">
    <property type="term" value="F:DNA binding"/>
    <property type="evidence" value="ECO:0007669"/>
    <property type="project" value="UniProtKB-KW"/>
</dbReference>
<evidence type="ECO:0000256" key="2">
    <source>
        <dbReference type="ARBA" id="ARBA00023125"/>
    </source>
</evidence>
<dbReference type="SMART" id="SM00346">
    <property type="entry name" value="HTH_ICLR"/>
    <property type="match status" value="1"/>
</dbReference>
<reference evidence="6 7" key="1">
    <citation type="submission" date="2016-10" db="EMBL/GenBank/DDBJ databases">
        <authorList>
            <person name="de Groot N.N."/>
        </authorList>
    </citation>
    <scope>NUCLEOTIDE SEQUENCE [LARGE SCALE GENOMIC DNA]</scope>
    <source>
        <strain evidence="6 7">U95</strain>
    </source>
</reference>
<evidence type="ECO:0000259" key="4">
    <source>
        <dbReference type="PROSITE" id="PS51077"/>
    </source>
</evidence>
<dbReference type="Gene3D" id="3.30.450.40">
    <property type="match status" value="1"/>
</dbReference>
<dbReference type="AlphaFoldDB" id="A0A1G5RAD1"/>
<keyword evidence="7" id="KW-1185">Reference proteome</keyword>
<protein>
    <submittedName>
        <fullName evidence="6">Transcriptional regulator, IclR family</fullName>
    </submittedName>
</protein>
<dbReference type="InterPro" id="IPR050707">
    <property type="entry name" value="HTH_MetabolicPath_Reg"/>
</dbReference>
<dbReference type="InterPro" id="IPR029016">
    <property type="entry name" value="GAF-like_dom_sf"/>
</dbReference>